<accession>A0A7W8GEK4</accession>
<sequence>MLPPTFLDRWVDLTAKDWDQVLSMNLRAPFLLAKAAFPHLQRAGAAGP</sequence>
<dbReference type="AlphaFoldDB" id="A0A7W8GEK4"/>
<evidence type="ECO:0000313" key="1">
    <source>
        <dbReference type="EMBL" id="MBB5234115.1"/>
    </source>
</evidence>
<name>A0A7W8GEK4_9DEIO</name>
<dbReference type="EMBL" id="JACHFN010000005">
    <property type="protein sequence ID" value="MBB5234115.1"/>
    <property type="molecule type" value="Genomic_DNA"/>
</dbReference>
<evidence type="ECO:0000313" key="2">
    <source>
        <dbReference type="Proteomes" id="UP000525389"/>
    </source>
</evidence>
<keyword evidence="2" id="KW-1185">Reference proteome</keyword>
<protein>
    <submittedName>
        <fullName evidence="1">NAD(P)-dependent dehydrogenase (Short-subunit alcohol dehydrogenase family)</fullName>
    </submittedName>
</protein>
<dbReference type="Gene3D" id="3.40.50.720">
    <property type="entry name" value="NAD(P)-binding Rossmann-like Domain"/>
    <property type="match status" value="1"/>
</dbReference>
<dbReference type="SUPFAM" id="SSF51735">
    <property type="entry name" value="NAD(P)-binding Rossmann-fold domains"/>
    <property type="match status" value="1"/>
</dbReference>
<dbReference type="RefSeq" id="WP_184027556.1">
    <property type="nucleotide sequence ID" value="NZ_JACHFN010000005.1"/>
</dbReference>
<reference evidence="1 2" key="1">
    <citation type="submission" date="2020-08" db="EMBL/GenBank/DDBJ databases">
        <title>Genomic Encyclopedia of Type Strains, Phase IV (KMG-IV): sequencing the most valuable type-strain genomes for metagenomic binning, comparative biology and taxonomic classification.</title>
        <authorList>
            <person name="Goeker M."/>
        </authorList>
    </citation>
    <scope>NUCLEOTIDE SEQUENCE [LARGE SCALE GENOMIC DNA]</scope>
    <source>
        <strain evidence="1 2">DSM 101791</strain>
    </source>
</reference>
<comment type="caution">
    <text evidence="1">The sequence shown here is derived from an EMBL/GenBank/DDBJ whole genome shotgun (WGS) entry which is preliminary data.</text>
</comment>
<proteinExistence type="predicted"/>
<dbReference type="InterPro" id="IPR036291">
    <property type="entry name" value="NAD(P)-bd_dom_sf"/>
</dbReference>
<organism evidence="1 2">
    <name type="scientific">Deinococcus budaensis</name>
    <dbReference type="NCBI Taxonomy" id="1665626"/>
    <lineage>
        <taxon>Bacteria</taxon>
        <taxon>Thermotogati</taxon>
        <taxon>Deinococcota</taxon>
        <taxon>Deinococci</taxon>
        <taxon>Deinococcales</taxon>
        <taxon>Deinococcaceae</taxon>
        <taxon>Deinococcus</taxon>
    </lineage>
</organism>
<gene>
    <name evidence="1" type="ORF">HNQ09_001553</name>
</gene>
<dbReference type="Proteomes" id="UP000525389">
    <property type="component" value="Unassembled WGS sequence"/>
</dbReference>